<dbReference type="InterPro" id="IPR007278">
    <property type="entry name" value="DUF397"/>
</dbReference>
<evidence type="ECO:0000259" key="1">
    <source>
        <dbReference type="Pfam" id="PF04149"/>
    </source>
</evidence>
<proteinExistence type="predicted"/>
<reference evidence="2 3" key="1">
    <citation type="submission" date="2024-09" db="EMBL/GenBank/DDBJ databases">
        <authorList>
            <person name="Sun Q."/>
            <person name="Mori K."/>
        </authorList>
    </citation>
    <scope>NUCLEOTIDE SEQUENCE [LARGE SCALE GENOMIC DNA]</scope>
    <source>
        <strain evidence="2 3">JCM 9767</strain>
    </source>
</reference>
<comment type="caution">
    <text evidence="2">The sequence shown here is derived from an EMBL/GenBank/DDBJ whole genome shotgun (WGS) entry which is preliminary data.</text>
</comment>
<name>A0ABV5LJ94_9ACTN</name>
<gene>
    <name evidence="2" type="ORF">ACFFUA_33355</name>
</gene>
<organism evidence="2 3">
    <name type="scientific">Streptomyces heliomycini</name>
    <dbReference type="NCBI Taxonomy" id="284032"/>
    <lineage>
        <taxon>Bacteria</taxon>
        <taxon>Bacillati</taxon>
        <taxon>Actinomycetota</taxon>
        <taxon>Actinomycetes</taxon>
        <taxon>Kitasatosporales</taxon>
        <taxon>Streptomycetaceae</taxon>
        <taxon>Streptomyces</taxon>
    </lineage>
</organism>
<sequence>MSEFVFVKSSYSNTSGECVEVALNVPETVVVRDSKDSADGPILRLAPQAWARFAGELGRLPAQGSRHESV</sequence>
<accession>A0ABV5LJ94</accession>
<evidence type="ECO:0000313" key="3">
    <source>
        <dbReference type="Proteomes" id="UP001589753"/>
    </source>
</evidence>
<protein>
    <submittedName>
        <fullName evidence="2">DUF397 domain-containing protein</fullName>
    </submittedName>
</protein>
<feature type="domain" description="DUF397" evidence="1">
    <location>
        <begin position="6"/>
        <end position="55"/>
    </location>
</feature>
<dbReference type="Proteomes" id="UP001589753">
    <property type="component" value="Unassembled WGS sequence"/>
</dbReference>
<dbReference type="EMBL" id="JBHMDI010000166">
    <property type="protein sequence ID" value="MFB9352242.1"/>
    <property type="molecule type" value="Genomic_DNA"/>
</dbReference>
<dbReference type="Pfam" id="PF04149">
    <property type="entry name" value="DUF397"/>
    <property type="match status" value="1"/>
</dbReference>
<evidence type="ECO:0000313" key="2">
    <source>
        <dbReference type="EMBL" id="MFB9352242.1"/>
    </source>
</evidence>
<keyword evidence="3" id="KW-1185">Reference proteome</keyword>
<dbReference type="RefSeq" id="WP_030818529.1">
    <property type="nucleotide sequence ID" value="NZ_JBHMDI010000166.1"/>
</dbReference>